<dbReference type="InterPro" id="IPR000595">
    <property type="entry name" value="cNMP-bd_dom"/>
</dbReference>
<protein>
    <submittedName>
        <fullName evidence="5">Crp/Fnr family transcriptional regulator</fullName>
    </submittedName>
</protein>
<evidence type="ECO:0000256" key="2">
    <source>
        <dbReference type="ARBA" id="ARBA00023125"/>
    </source>
</evidence>
<dbReference type="InterPro" id="IPR036390">
    <property type="entry name" value="WH_DNA-bd_sf"/>
</dbReference>
<reference evidence="5 7" key="3">
    <citation type="submission" date="2019-07" db="EMBL/GenBank/DDBJ databases">
        <title>Whole genome shotgun sequence of Methylobacterium oxalidis NBRC 107715.</title>
        <authorList>
            <person name="Hosoyama A."/>
            <person name="Uohara A."/>
            <person name="Ohji S."/>
            <person name="Ichikawa N."/>
        </authorList>
    </citation>
    <scope>NUCLEOTIDE SEQUENCE [LARGE SCALE GENOMIC DNA]</scope>
    <source>
        <strain evidence="5 7">NBRC 107715</strain>
    </source>
</reference>
<evidence type="ECO:0000256" key="3">
    <source>
        <dbReference type="ARBA" id="ARBA00023163"/>
    </source>
</evidence>
<reference evidence="6" key="4">
    <citation type="submission" date="2023-01" db="EMBL/GenBank/DDBJ databases">
        <title>Draft genome sequence of Methylobacterium oxalidis strain NBRC 107715.</title>
        <authorList>
            <person name="Sun Q."/>
            <person name="Mori K."/>
        </authorList>
    </citation>
    <scope>NUCLEOTIDE SEQUENCE</scope>
    <source>
        <strain evidence="6">NBRC 107715</strain>
    </source>
</reference>
<gene>
    <name evidence="6" type="ORF">GCM10007888_08210</name>
    <name evidence="5" type="ORF">MOX02_44050</name>
</gene>
<dbReference type="PROSITE" id="PS51063">
    <property type="entry name" value="HTH_CRP_2"/>
    <property type="match status" value="1"/>
</dbReference>
<dbReference type="SUPFAM" id="SSF46785">
    <property type="entry name" value="Winged helix' DNA-binding domain"/>
    <property type="match status" value="1"/>
</dbReference>
<keyword evidence="3" id="KW-0804">Transcription</keyword>
<dbReference type="EMBL" id="BJZU01000100">
    <property type="protein sequence ID" value="GEP06367.1"/>
    <property type="molecule type" value="Genomic_DNA"/>
</dbReference>
<dbReference type="Proteomes" id="UP001156856">
    <property type="component" value="Unassembled WGS sequence"/>
</dbReference>
<name>A0A512J8S2_9HYPH</name>
<dbReference type="SMART" id="SM00419">
    <property type="entry name" value="HTH_CRP"/>
    <property type="match status" value="1"/>
</dbReference>
<dbReference type="Proteomes" id="UP000321960">
    <property type="component" value="Unassembled WGS sequence"/>
</dbReference>
<evidence type="ECO:0000259" key="4">
    <source>
        <dbReference type="PROSITE" id="PS51063"/>
    </source>
</evidence>
<evidence type="ECO:0000313" key="6">
    <source>
        <dbReference type="EMBL" id="GLS62440.1"/>
    </source>
</evidence>
<dbReference type="InterPro" id="IPR014710">
    <property type="entry name" value="RmlC-like_jellyroll"/>
</dbReference>
<reference evidence="8" key="2">
    <citation type="journal article" date="2019" name="Int. J. Syst. Evol. Microbiol.">
        <title>The Global Catalogue of Microorganisms (GCM) 10K type strain sequencing project: providing services to taxonomists for standard genome sequencing and annotation.</title>
        <authorList>
            <consortium name="The Broad Institute Genomics Platform"/>
            <consortium name="The Broad Institute Genome Sequencing Center for Infectious Disease"/>
            <person name="Wu L."/>
            <person name="Ma J."/>
        </authorList>
    </citation>
    <scope>NUCLEOTIDE SEQUENCE [LARGE SCALE GENOMIC DNA]</scope>
    <source>
        <strain evidence="8">NBRC 107715</strain>
    </source>
</reference>
<comment type="caution">
    <text evidence="5">The sequence shown here is derived from an EMBL/GenBank/DDBJ whole genome shotgun (WGS) entry which is preliminary data.</text>
</comment>
<dbReference type="Gene3D" id="2.60.120.10">
    <property type="entry name" value="Jelly Rolls"/>
    <property type="match status" value="1"/>
</dbReference>
<dbReference type="Pfam" id="PF13545">
    <property type="entry name" value="HTH_Crp_2"/>
    <property type="match status" value="1"/>
</dbReference>
<dbReference type="Pfam" id="PF00027">
    <property type="entry name" value="cNMP_binding"/>
    <property type="match status" value="1"/>
</dbReference>
<dbReference type="EMBL" id="BSPK01000010">
    <property type="protein sequence ID" value="GLS62440.1"/>
    <property type="molecule type" value="Genomic_DNA"/>
</dbReference>
<dbReference type="InterPro" id="IPR018490">
    <property type="entry name" value="cNMP-bd_dom_sf"/>
</dbReference>
<dbReference type="InterPro" id="IPR036388">
    <property type="entry name" value="WH-like_DNA-bd_sf"/>
</dbReference>
<sequence length="257" mass="28635">MLSPEAACGRALSNPFIRKLEHAGPLSPDERQALSRLTLDARTLAARQDILPGQDVERVYLVMSGIACRYKTLFDGTRRIVSFVLPGDLCRIPPTSRQSSEWRVGLLTRCSVVDVSRAALQELMVRHPGLNRALWWLALAELNRSREWLVNDSRPGVQRLAHLLCELLACLQAVGLGEENGCELALSQVDLADALGISHVHINRVLQSLRKQDLIVWQRHRLVVPDVERLHDFADFDPAYLDFGGLSTVIDPLPAGD</sequence>
<keyword evidence="8" id="KW-1185">Reference proteome</keyword>
<dbReference type="Gene3D" id="1.10.10.10">
    <property type="entry name" value="Winged helix-like DNA-binding domain superfamily/Winged helix DNA-binding domain"/>
    <property type="match status" value="1"/>
</dbReference>
<organism evidence="5 7">
    <name type="scientific">Methylobacterium oxalidis</name>
    <dbReference type="NCBI Taxonomy" id="944322"/>
    <lineage>
        <taxon>Bacteria</taxon>
        <taxon>Pseudomonadati</taxon>
        <taxon>Pseudomonadota</taxon>
        <taxon>Alphaproteobacteria</taxon>
        <taxon>Hyphomicrobiales</taxon>
        <taxon>Methylobacteriaceae</taxon>
        <taxon>Methylobacterium</taxon>
    </lineage>
</organism>
<evidence type="ECO:0000313" key="5">
    <source>
        <dbReference type="EMBL" id="GEP06367.1"/>
    </source>
</evidence>
<dbReference type="SUPFAM" id="SSF51206">
    <property type="entry name" value="cAMP-binding domain-like"/>
    <property type="match status" value="1"/>
</dbReference>
<dbReference type="GO" id="GO:0006355">
    <property type="term" value="P:regulation of DNA-templated transcription"/>
    <property type="evidence" value="ECO:0007669"/>
    <property type="project" value="InterPro"/>
</dbReference>
<evidence type="ECO:0000313" key="8">
    <source>
        <dbReference type="Proteomes" id="UP001156856"/>
    </source>
</evidence>
<reference evidence="6" key="1">
    <citation type="journal article" date="2014" name="Int. J. Syst. Evol. Microbiol.">
        <title>Complete genome of a new Firmicutes species belonging to the dominant human colonic microbiota ('Ruminococcus bicirculans') reveals two chromosomes and a selective capacity to utilize plant glucans.</title>
        <authorList>
            <consortium name="NISC Comparative Sequencing Program"/>
            <person name="Wegmann U."/>
            <person name="Louis P."/>
            <person name="Goesmann A."/>
            <person name="Henrissat B."/>
            <person name="Duncan S.H."/>
            <person name="Flint H.J."/>
        </authorList>
    </citation>
    <scope>NUCLEOTIDE SEQUENCE</scope>
    <source>
        <strain evidence="6">NBRC 107715</strain>
    </source>
</reference>
<dbReference type="InterPro" id="IPR012318">
    <property type="entry name" value="HTH_CRP"/>
</dbReference>
<evidence type="ECO:0000313" key="7">
    <source>
        <dbReference type="Proteomes" id="UP000321960"/>
    </source>
</evidence>
<proteinExistence type="predicted"/>
<feature type="domain" description="HTH crp-type" evidence="4">
    <location>
        <begin position="154"/>
        <end position="228"/>
    </location>
</feature>
<dbReference type="CDD" id="cd00038">
    <property type="entry name" value="CAP_ED"/>
    <property type="match status" value="1"/>
</dbReference>
<accession>A0A512J8S2</accession>
<evidence type="ECO:0000256" key="1">
    <source>
        <dbReference type="ARBA" id="ARBA00023015"/>
    </source>
</evidence>
<keyword evidence="1" id="KW-0805">Transcription regulation</keyword>
<dbReference type="AlphaFoldDB" id="A0A512J8S2"/>
<keyword evidence="2" id="KW-0238">DNA-binding</keyword>
<dbReference type="GO" id="GO:0003677">
    <property type="term" value="F:DNA binding"/>
    <property type="evidence" value="ECO:0007669"/>
    <property type="project" value="UniProtKB-KW"/>
</dbReference>